<gene>
    <name evidence="2" type="ORF">GEAMG1_0374</name>
</gene>
<evidence type="ECO:0000313" key="3">
    <source>
        <dbReference type="Proteomes" id="UP001295463"/>
    </source>
</evidence>
<keyword evidence="1" id="KW-0812">Transmembrane</keyword>
<keyword evidence="1" id="KW-0472">Membrane</keyword>
<dbReference type="InterPro" id="IPR024623">
    <property type="entry name" value="YtxH"/>
</dbReference>
<organism evidence="2 3">
    <name type="scientific">Trichlorobacter ammonificans</name>
    <dbReference type="NCBI Taxonomy" id="2916410"/>
    <lineage>
        <taxon>Bacteria</taxon>
        <taxon>Pseudomonadati</taxon>
        <taxon>Thermodesulfobacteriota</taxon>
        <taxon>Desulfuromonadia</taxon>
        <taxon>Geobacterales</taxon>
        <taxon>Geobacteraceae</taxon>
        <taxon>Trichlorobacter</taxon>
    </lineage>
</organism>
<protein>
    <recommendedName>
        <fullName evidence="4">YtxH domain-containing protein</fullName>
    </recommendedName>
</protein>
<accession>A0ABM9D723</accession>
<keyword evidence="3" id="KW-1185">Reference proteome</keyword>
<feature type="transmembrane region" description="Helical" evidence="1">
    <location>
        <begin position="12"/>
        <end position="31"/>
    </location>
</feature>
<dbReference type="Pfam" id="PF12732">
    <property type="entry name" value="YtxH"/>
    <property type="match status" value="1"/>
</dbReference>
<dbReference type="EMBL" id="OW150024">
    <property type="protein sequence ID" value="CAH2030196.1"/>
    <property type="molecule type" value="Genomic_DNA"/>
</dbReference>
<sequence length="82" mass="8725">MARSHDNAVTTAVLALTAGALFGAVAALLLAPAPGSETRKRLCGFQEDAAERVRRYAREARLRASGGRKGEDLHYDGGDAWI</sequence>
<keyword evidence="1" id="KW-1133">Transmembrane helix</keyword>
<evidence type="ECO:0000313" key="2">
    <source>
        <dbReference type="EMBL" id="CAH2030196.1"/>
    </source>
</evidence>
<dbReference type="Proteomes" id="UP001295463">
    <property type="component" value="Chromosome"/>
</dbReference>
<evidence type="ECO:0000256" key="1">
    <source>
        <dbReference type="SAM" id="Phobius"/>
    </source>
</evidence>
<proteinExistence type="predicted"/>
<dbReference type="RefSeq" id="WP_305731148.1">
    <property type="nucleotide sequence ID" value="NZ_OW150024.1"/>
</dbReference>
<name>A0ABM9D723_9BACT</name>
<evidence type="ECO:0008006" key="4">
    <source>
        <dbReference type="Google" id="ProtNLM"/>
    </source>
</evidence>
<reference evidence="2 3" key="1">
    <citation type="submission" date="2022-03" db="EMBL/GenBank/DDBJ databases">
        <authorList>
            <person name="Koch H."/>
        </authorList>
    </citation>
    <scope>NUCLEOTIDE SEQUENCE [LARGE SCALE GENOMIC DNA]</scope>
    <source>
        <strain evidence="2 3">G1</strain>
    </source>
</reference>